<reference evidence="4" key="1">
    <citation type="journal article" date="2022" name="Int. J. Mol. Sci.">
        <title>Draft Genome of Tanacetum Coccineum: Genomic Comparison of Closely Related Tanacetum-Family Plants.</title>
        <authorList>
            <person name="Yamashiro T."/>
            <person name="Shiraishi A."/>
            <person name="Nakayama K."/>
            <person name="Satake H."/>
        </authorList>
    </citation>
    <scope>NUCLEOTIDE SEQUENCE</scope>
</reference>
<organism evidence="4 5">
    <name type="scientific">Tanacetum coccineum</name>
    <dbReference type="NCBI Taxonomy" id="301880"/>
    <lineage>
        <taxon>Eukaryota</taxon>
        <taxon>Viridiplantae</taxon>
        <taxon>Streptophyta</taxon>
        <taxon>Embryophyta</taxon>
        <taxon>Tracheophyta</taxon>
        <taxon>Spermatophyta</taxon>
        <taxon>Magnoliopsida</taxon>
        <taxon>eudicotyledons</taxon>
        <taxon>Gunneridae</taxon>
        <taxon>Pentapetalae</taxon>
        <taxon>asterids</taxon>
        <taxon>campanulids</taxon>
        <taxon>Asterales</taxon>
        <taxon>Asteraceae</taxon>
        <taxon>Asteroideae</taxon>
        <taxon>Anthemideae</taxon>
        <taxon>Anthemidinae</taxon>
        <taxon>Tanacetum</taxon>
    </lineage>
</organism>
<comment type="caution">
    <text evidence="4">The sequence shown here is derived from an EMBL/GenBank/DDBJ whole genome shotgun (WGS) entry which is preliminary data.</text>
</comment>
<dbReference type="Pfam" id="PF07727">
    <property type="entry name" value="RVT_2"/>
    <property type="match status" value="1"/>
</dbReference>
<feature type="coiled-coil region" evidence="1">
    <location>
        <begin position="53"/>
        <end position="105"/>
    </location>
</feature>
<protein>
    <submittedName>
        <fullName evidence="4">Retrovirus-related pol polyprotein from transposon TNT 1-94</fullName>
    </submittedName>
</protein>
<evidence type="ECO:0000256" key="1">
    <source>
        <dbReference type="SAM" id="Coils"/>
    </source>
</evidence>
<feature type="compositionally biased region" description="Polar residues" evidence="2">
    <location>
        <begin position="176"/>
        <end position="192"/>
    </location>
</feature>
<dbReference type="PANTHER" id="PTHR11439:SF486">
    <property type="entry name" value="RLK (RECEPTOR-LIKE KINASE) PROTEIN, PUTATIVE-RELATED"/>
    <property type="match status" value="1"/>
</dbReference>
<dbReference type="Proteomes" id="UP001151760">
    <property type="component" value="Unassembled WGS sequence"/>
</dbReference>
<dbReference type="InterPro" id="IPR013103">
    <property type="entry name" value="RVT_2"/>
</dbReference>
<gene>
    <name evidence="4" type="ORF">Tco_1132197</name>
</gene>
<evidence type="ECO:0000313" key="4">
    <source>
        <dbReference type="EMBL" id="GJU09801.1"/>
    </source>
</evidence>
<reference evidence="4" key="2">
    <citation type="submission" date="2022-01" db="EMBL/GenBank/DDBJ databases">
        <authorList>
            <person name="Yamashiro T."/>
            <person name="Shiraishi A."/>
            <person name="Satake H."/>
            <person name="Nakayama K."/>
        </authorList>
    </citation>
    <scope>NUCLEOTIDE SEQUENCE</scope>
</reference>
<dbReference type="CDD" id="cd09272">
    <property type="entry name" value="RNase_HI_RT_Ty1"/>
    <property type="match status" value="1"/>
</dbReference>
<name>A0ABQ5JCC2_9ASTR</name>
<evidence type="ECO:0000256" key="2">
    <source>
        <dbReference type="SAM" id="MobiDB-lite"/>
    </source>
</evidence>
<accession>A0ABQ5JCC2</accession>
<feature type="region of interest" description="Disordered" evidence="2">
    <location>
        <begin position="160"/>
        <end position="203"/>
    </location>
</feature>
<dbReference type="EMBL" id="BQNB010021760">
    <property type="protein sequence ID" value="GJU09801.1"/>
    <property type="molecule type" value="Genomic_DNA"/>
</dbReference>
<feature type="domain" description="Reverse transcriptase Ty1/copia-type" evidence="3">
    <location>
        <begin position="226"/>
        <end position="309"/>
    </location>
</feature>
<keyword evidence="5" id="KW-1185">Reference proteome</keyword>
<feature type="compositionally biased region" description="Low complexity" evidence="2">
    <location>
        <begin position="160"/>
        <end position="170"/>
    </location>
</feature>
<sequence>MKDDLKYIMSLEDEFDETCLILDIQQEFFKTQFESVKSESYSHVYENEIFEQNSSLENENRCLKQTITKISKQAADVKEEKTKRCAQYEKEIAKLEAYFISLELNSQNKSSSSVQNGHVLSDKSYEAKIKFDTEDLETINIESEFSLMFDEYFNPPPSVVSSVRASAAPRPADPTGTPSSTTIDQDAPSANNDPFLGVLNPETSSEESSLRDVIPITIQFRHDNKLKWIFKVKQDEFEGVLKNKARIVAKGYHQEERIDVEDSFVHVARIEAIRIFMSNAANKNMTIYEMDVKTTFLNGELRKEVYARPTEKHLHAVKRIFRYLRRTPNMGLWYSKDTIIALTAYADADYTMDMNNKIPLYCDNKSAITLCCNNVQHSRSKHIDVHYHFIKEQVENGVVELYFVKTEYQLADIFTKALPRERFEFLLNKLGMKSMSPENLKRLTEETKE</sequence>
<dbReference type="PANTHER" id="PTHR11439">
    <property type="entry name" value="GAG-POL-RELATED RETROTRANSPOSON"/>
    <property type="match status" value="1"/>
</dbReference>
<evidence type="ECO:0000259" key="3">
    <source>
        <dbReference type="Pfam" id="PF07727"/>
    </source>
</evidence>
<evidence type="ECO:0000313" key="5">
    <source>
        <dbReference type="Proteomes" id="UP001151760"/>
    </source>
</evidence>
<keyword evidence="1" id="KW-0175">Coiled coil</keyword>
<proteinExistence type="predicted"/>